<name>A0A3L6RSM8_PANMI</name>
<comment type="caution">
    <text evidence="1">The sequence shown here is derived from an EMBL/GenBank/DDBJ whole genome shotgun (WGS) entry which is preliminary data.</text>
</comment>
<proteinExistence type="predicted"/>
<dbReference type="EMBL" id="PQIB02000007">
    <property type="protein sequence ID" value="RLN08802.1"/>
    <property type="molecule type" value="Genomic_DNA"/>
</dbReference>
<gene>
    <name evidence="1" type="ORF">C2845_PM11G23350</name>
</gene>
<dbReference type="AlphaFoldDB" id="A0A3L6RSM8"/>
<dbReference type="Proteomes" id="UP000275267">
    <property type="component" value="Unassembled WGS sequence"/>
</dbReference>
<accession>A0A3L6RSM8</accession>
<reference evidence="2" key="1">
    <citation type="journal article" date="2019" name="Nat. Commun.">
        <title>The genome of broomcorn millet.</title>
        <authorList>
            <person name="Zou C."/>
            <person name="Miki D."/>
            <person name="Li D."/>
            <person name="Tang Q."/>
            <person name="Xiao L."/>
            <person name="Rajput S."/>
            <person name="Deng P."/>
            <person name="Jia W."/>
            <person name="Huang R."/>
            <person name="Zhang M."/>
            <person name="Sun Y."/>
            <person name="Hu J."/>
            <person name="Fu X."/>
            <person name="Schnable P.S."/>
            <person name="Li F."/>
            <person name="Zhang H."/>
            <person name="Feng B."/>
            <person name="Zhu X."/>
            <person name="Liu R."/>
            <person name="Schnable J.C."/>
            <person name="Zhu J.-K."/>
            <person name="Zhang H."/>
        </authorList>
    </citation>
    <scope>NUCLEOTIDE SEQUENCE [LARGE SCALE GENOMIC DNA]</scope>
</reference>
<organism evidence="1 2">
    <name type="scientific">Panicum miliaceum</name>
    <name type="common">Proso millet</name>
    <name type="synonym">Broomcorn millet</name>
    <dbReference type="NCBI Taxonomy" id="4540"/>
    <lineage>
        <taxon>Eukaryota</taxon>
        <taxon>Viridiplantae</taxon>
        <taxon>Streptophyta</taxon>
        <taxon>Embryophyta</taxon>
        <taxon>Tracheophyta</taxon>
        <taxon>Spermatophyta</taxon>
        <taxon>Magnoliopsida</taxon>
        <taxon>Liliopsida</taxon>
        <taxon>Poales</taxon>
        <taxon>Poaceae</taxon>
        <taxon>PACMAD clade</taxon>
        <taxon>Panicoideae</taxon>
        <taxon>Panicodae</taxon>
        <taxon>Paniceae</taxon>
        <taxon>Panicinae</taxon>
        <taxon>Panicum</taxon>
        <taxon>Panicum sect. Panicum</taxon>
    </lineage>
</organism>
<evidence type="ECO:0000313" key="2">
    <source>
        <dbReference type="Proteomes" id="UP000275267"/>
    </source>
</evidence>
<sequence>MPLAALGRRWNCHGLQDGVGACSHSAQGSCLPPRLSRWRTTRPAPPLLVACQLRSAHSTCPNGCNGLGLLAASFGGVAWPVCILSPAVSAAAA</sequence>
<keyword evidence="2" id="KW-1185">Reference proteome</keyword>
<evidence type="ECO:0000313" key="1">
    <source>
        <dbReference type="EMBL" id="RLN08802.1"/>
    </source>
</evidence>
<protein>
    <submittedName>
        <fullName evidence="1">Uncharacterized protein</fullName>
    </submittedName>
</protein>